<feature type="compositionally biased region" description="Polar residues" evidence="1">
    <location>
        <begin position="1"/>
        <end position="11"/>
    </location>
</feature>
<feature type="region of interest" description="Disordered" evidence="1">
    <location>
        <begin position="174"/>
        <end position="211"/>
    </location>
</feature>
<feature type="compositionally biased region" description="Acidic residues" evidence="1">
    <location>
        <begin position="270"/>
        <end position="282"/>
    </location>
</feature>
<organism evidence="2 3">
    <name type="scientific">Paramarasmius palmivorus</name>
    <dbReference type="NCBI Taxonomy" id="297713"/>
    <lineage>
        <taxon>Eukaryota</taxon>
        <taxon>Fungi</taxon>
        <taxon>Dikarya</taxon>
        <taxon>Basidiomycota</taxon>
        <taxon>Agaricomycotina</taxon>
        <taxon>Agaricomycetes</taxon>
        <taxon>Agaricomycetidae</taxon>
        <taxon>Agaricales</taxon>
        <taxon>Marasmiineae</taxon>
        <taxon>Marasmiaceae</taxon>
        <taxon>Paramarasmius</taxon>
    </lineage>
</organism>
<reference evidence="2 3" key="1">
    <citation type="submission" date="2024-01" db="EMBL/GenBank/DDBJ databases">
        <title>A draft genome for a cacao thread blight-causing isolate of Paramarasmius palmivorus.</title>
        <authorList>
            <person name="Baruah I.K."/>
            <person name="Bukari Y."/>
            <person name="Amoako-Attah I."/>
            <person name="Meinhardt L.W."/>
            <person name="Bailey B.A."/>
            <person name="Cohen S.P."/>
        </authorList>
    </citation>
    <scope>NUCLEOTIDE SEQUENCE [LARGE SCALE GENOMIC DNA]</scope>
    <source>
        <strain evidence="2 3">GH-12</strain>
    </source>
</reference>
<feature type="region of interest" description="Disordered" evidence="1">
    <location>
        <begin position="440"/>
        <end position="486"/>
    </location>
</feature>
<evidence type="ECO:0000313" key="2">
    <source>
        <dbReference type="EMBL" id="KAK7022752.1"/>
    </source>
</evidence>
<feature type="compositionally biased region" description="Basic and acidic residues" evidence="1">
    <location>
        <begin position="184"/>
        <end position="195"/>
    </location>
</feature>
<evidence type="ECO:0000256" key="1">
    <source>
        <dbReference type="SAM" id="MobiDB-lite"/>
    </source>
</evidence>
<gene>
    <name evidence="2" type="ORF">VNI00_016987</name>
</gene>
<feature type="region of interest" description="Disordered" evidence="1">
    <location>
        <begin position="268"/>
        <end position="291"/>
    </location>
</feature>
<comment type="caution">
    <text evidence="2">The sequence shown here is derived from an EMBL/GenBank/DDBJ whole genome shotgun (WGS) entry which is preliminary data.</text>
</comment>
<sequence length="580" mass="64006">MTSVASRVDNTSTEEDCGDGNTVHISGRSRKPTHCAANASGTSEDLLTKLDALVPETESEGDAQGGDSDESYKPASPRKRRAGNTKNFEPAVDSDTHHNSNVFMKSITVSDEPERMQELRPLTDTEDKLLSPSTIFSMPKRPVKSMKEVGFFFGDICREEANYVNNTCHPAGFVHSRSTSQDSTKQKGPVDKQDAVSRIPVDGASPSPESKLCLTREEQIPRLIGDILRESIHAGKNKQGACGLKAAAKSLYSSQDEAIFSTALAIPGVNDDEEDDNEESEVDSTGVSRQSAVQPLLDSDLCQANFIGYSNSEDAFNDFVPVLYGGLVNKVVPRVRRAFKSPVRVPLMSFVRSWECIRVPHTQGNHNTAFILTGVCHHSFVGQGCKVGESYVKQIHVCPIKNDWEIFQCNIGTYYNDNHMHAPGRYSAIVFQTKHQGWTPHRNDREMDKLASTPYSSPKKPAGSSKRQSEARHLEEPSTSGSSEGHSVASVNILEGGPPPYRLFDDGIPLYDRRTSPGTKGFQFRADDWENYQALPVYPYLEVEEGSLVTARSLQLGFVDQVMHIIPYISTLCLLLCLRR</sequence>
<dbReference type="EMBL" id="JAYKXP010000150">
    <property type="protein sequence ID" value="KAK7022752.1"/>
    <property type="molecule type" value="Genomic_DNA"/>
</dbReference>
<accession>A0AAW0B9T8</accession>
<feature type="compositionally biased region" description="Basic and acidic residues" evidence="1">
    <location>
        <begin position="467"/>
        <end position="476"/>
    </location>
</feature>
<keyword evidence="3" id="KW-1185">Reference proteome</keyword>
<name>A0AAW0B9T8_9AGAR</name>
<dbReference type="Proteomes" id="UP001383192">
    <property type="component" value="Unassembled WGS sequence"/>
</dbReference>
<evidence type="ECO:0000313" key="3">
    <source>
        <dbReference type="Proteomes" id="UP001383192"/>
    </source>
</evidence>
<feature type="region of interest" description="Disordered" evidence="1">
    <location>
        <begin position="1"/>
        <end position="101"/>
    </location>
</feature>
<protein>
    <submittedName>
        <fullName evidence="2">Uncharacterized protein</fullName>
    </submittedName>
</protein>
<dbReference type="AlphaFoldDB" id="A0AAW0B9T8"/>
<proteinExistence type="predicted"/>